<dbReference type="AlphaFoldDB" id="A0A9P7VN29"/>
<dbReference type="EMBL" id="MU250545">
    <property type="protein sequence ID" value="KAG7443487.1"/>
    <property type="molecule type" value="Genomic_DNA"/>
</dbReference>
<accession>A0A9P7VN29</accession>
<dbReference type="OrthoDB" id="2269034at2759"/>
<dbReference type="Proteomes" id="UP000812287">
    <property type="component" value="Unassembled WGS sequence"/>
</dbReference>
<name>A0A9P7VN29_9AGAR</name>
<reference evidence="1" key="1">
    <citation type="submission" date="2020-11" db="EMBL/GenBank/DDBJ databases">
        <title>Adaptations for nitrogen fixation in a non-lichenized fungal sporocarp promotes dispersal by wood-feeding termites.</title>
        <authorList>
            <consortium name="DOE Joint Genome Institute"/>
            <person name="Koch R.A."/>
            <person name="Yoon G."/>
            <person name="Arayal U."/>
            <person name="Lail K."/>
            <person name="Amirebrahimi M."/>
            <person name="Labutti K."/>
            <person name="Lipzen A."/>
            <person name="Riley R."/>
            <person name="Barry K."/>
            <person name="Henrissat B."/>
            <person name="Grigoriev I.V."/>
            <person name="Herr J.R."/>
            <person name="Aime M.C."/>
        </authorList>
    </citation>
    <scope>NUCLEOTIDE SEQUENCE</scope>
    <source>
        <strain evidence="1">MCA 3950</strain>
    </source>
</reference>
<evidence type="ECO:0000313" key="1">
    <source>
        <dbReference type="EMBL" id="KAG7443487.1"/>
    </source>
</evidence>
<organism evidence="1 2">
    <name type="scientific">Guyanagaster necrorhizus</name>
    <dbReference type="NCBI Taxonomy" id="856835"/>
    <lineage>
        <taxon>Eukaryota</taxon>
        <taxon>Fungi</taxon>
        <taxon>Dikarya</taxon>
        <taxon>Basidiomycota</taxon>
        <taxon>Agaricomycotina</taxon>
        <taxon>Agaricomycetes</taxon>
        <taxon>Agaricomycetidae</taxon>
        <taxon>Agaricales</taxon>
        <taxon>Marasmiineae</taxon>
        <taxon>Physalacriaceae</taxon>
        <taxon>Guyanagaster</taxon>
    </lineage>
</organism>
<comment type="caution">
    <text evidence="1">The sequence shown here is derived from an EMBL/GenBank/DDBJ whole genome shotgun (WGS) entry which is preliminary data.</text>
</comment>
<proteinExistence type="predicted"/>
<dbReference type="GeneID" id="66099820"/>
<keyword evidence="2" id="KW-1185">Reference proteome</keyword>
<sequence>MSAFHVLKGPPLQITYPKLLFPSTSFIYDLLRPSHRASPSECLQDTEGSSSLPLQFMVHYHHHDAHLAFLSCRRTRGSTPIIPPALQKSASYYHLPPTESNLDVQRPAKRGVKPEWCRAQTFVPLLRSHDVRLRRIRLSRKLCTDGNIEMLFAPMDSVLPNLSGLKKTTIPSFDRVPKFWNYSGFLKAPNLTSLSFDDVEEGNFSSILESSFPRAQIVNDLAHQHEWSLAHRQQGAEIEPGFSLNMEAIMQRLHTKTIQGPSLHQPRFSSDDISRRRSFLIPLQGYSTLPSLRYRSQTWISSESCMLSHSSHLSSSTTLIPKIMIYLKGIALFAISHQRTPPAPAYGAAIQDLDESAVMDMIESRRWCETPLERATLEKLEPHINMAPATHQRLRHLRKGRLAFSE</sequence>
<gene>
    <name evidence="1" type="ORF">BT62DRAFT_1009301</name>
</gene>
<protein>
    <submittedName>
        <fullName evidence="1">Uncharacterized protein</fullName>
    </submittedName>
</protein>
<dbReference type="RefSeq" id="XP_043036987.1">
    <property type="nucleotide sequence ID" value="XM_043177533.1"/>
</dbReference>
<evidence type="ECO:0000313" key="2">
    <source>
        <dbReference type="Proteomes" id="UP000812287"/>
    </source>
</evidence>